<feature type="region of interest" description="Disordered" evidence="1">
    <location>
        <begin position="34"/>
        <end position="350"/>
    </location>
</feature>
<feature type="compositionally biased region" description="Low complexity" evidence="1">
    <location>
        <begin position="383"/>
        <end position="392"/>
    </location>
</feature>
<feature type="compositionally biased region" description="Low complexity" evidence="1">
    <location>
        <begin position="151"/>
        <end position="166"/>
    </location>
</feature>
<feature type="region of interest" description="Disordered" evidence="1">
    <location>
        <begin position="1019"/>
        <end position="1107"/>
    </location>
</feature>
<feature type="compositionally biased region" description="Pro residues" evidence="1">
    <location>
        <begin position="256"/>
        <end position="282"/>
    </location>
</feature>
<feature type="compositionally biased region" description="Polar residues" evidence="1">
    <location>
        <begin position="636"/>
        <end position="655"/>
    </location>
</feature>
<name>A0A139AAZ1_GONPJ</name>
<feature type="compositionally biased region" description="Polar residues" evidence="1">
    <location>
        <begin position="167"/>
        <end position="183"/>
    </location>
</feature>
<feature type="compositionally biased region" description="Low complexity" evidence="1">
    <location>
        <begin position="1020"/>
        <end position="1042"/>
    </location>
</feature>
<gene>
    <name evidence="2" type="ORF">M427DRAFT_365467</name>
</gene>
<dbReference type="STRING" id="1344416.A0A139AAZ1"/>
<reference evidence="2 3" key="1">
    <citation type="journal article" date="2015" name="Genome Biol. Evol.">
        <title>Phylogenomic analyses indicate that early fungi evolved digesting cell walls of algal ancestors of land plants.</title>
        <authorList>
            <person name="Chang Y."/>
            <person name="Wang S."/>
            <person name="Sekimoto S."/>
            <person name="Aerts A.L."/>
            <person name="Choi C."/>
            <person name="Clum A."/>
            <person name="LaButti K.M."/>
            <person name="Lindquist E.A."/>
            <person name="Yee Ngan C."/>
            <person name="Ohm R.A."/>
            <person name="Salamov A.A."/>
            <person name="Grigoriev I.V."/>
            <person name="Spatafora J.W."/>
            <person name="Berbee M.L."/>
        </authorList>
    </citation>
    <scope>NUCLEOTIDE SEQUENCE [LARGE SCALE GENOMIC DNA]</scope>
    <source>
        <strain evidence="2 3">JEL478</strain>
    </source>
</reference>
<dbReference type="AlphaFoldDB" id="A0A139AAZ1"/>
<feature type="region of interest" description="Disordered" evidence="1">
    <location>
        <begin position="383"/>
        <end position="471"/>
    </location>
</feature>
<feature type="compositionally biased region" description="Polar residues" evidence="1">
    <location>
        <begin position="192"/>
        <end position="202"/>
    </location>
</feature>
<dbReference type="EMBL" id="KQ965776">
    <property type="protein sequence ID" value="KXS13635.1"/>
    <property type="molecule type" value="Genomic_DNA"/>
</dbReference>
<keyword evidence="3" id="KW-1185">Reference proteome</keyword>
<accession>A0A139AAZ1</accession>
<feature type="compositionally biased region" description="Polar residues" evidence="1">
    <location>
        <begin position="586"/>
        <end position="599"/>
    </location>
</feature>
<feature type="compositionally biased region" description="Low complexity" evidence="1">
    <location>
        <begin position="283"/>
        <end position="302"/>
    </location>
</feature>
<evidence type="ECO:0000313" key="3">
    <source>
        <dbReference type="Proteomes" id="UP000070544"/>
    </source>
</evidence>
<dbReference type="Proteomes" id="UP000070544">
    <property type="component" value="Unassembled WGS sequence"/>
</dbReference>
<feature type="compositionally biased region" description="Low complexity" evidence="1">
    <location>
        <begin position="1092"/>
        <end position="1107"/>
    </location>
</feature>
<sequence length="1277" mass="132259">MNNSFPPQTNTWNYAYANTDPLDKLFQHQLFALPSLSPHPQNGQGQDIPLSRPSSHMSDDSDSSGAAAARNLDDEISFVDESYANPPDGSERSDSSDIPLIHRRQTSAFADSSTSASAHSHAHSLQSLQIQPHPAASPYSPLYDLPTQQDSNSTSASSSGAGTPSTQLTQLTQRMQSTHQHFSQPLAASAAGPQSHQMQMQSHVGLPTGVNLSQIAGMPGGGGEQHQYQPTATAQAQFTQQHRHQVSAAGISNPPYTLPVPATLPMPPGLAPPPQPSPPAPSSSPIMPSSSSAADPTTTGTSKIQIPSPSTWRPPGSSPTAGSSPGEVPGTEYPFHFSHKPPAFPSQVHKPSLQYPHMHPARHTTTITTVIDDSTGMGMGGSTTTTTITFDDPGGGQGQGQGQGSQGGGMGIGGMGGMGGMGGIGGMGSPGGMGGMGTPGGGGMSTPTGGIVSMTDPTSGSSPGHAKPDSLMHAPLHDWTAAYEAAKGASAAAAAAQHAAAVRQRQVQVQVAAQVQAQAQAQAQAQVQAHVAAHAQAAQAQQQQQMQMNLLVHMQQHVDSPGSFGVGGFGGFQPGQSNGQGGMADTSDQIYSPVTSNPASGPPARSAPQPSWTHAAHPPHHSGGPQPTIPFPSSAPTPSSVGSKAYTSAVSSPSVNVGLPSPGGSTPGQSFAPPPTPLAAHLFSRLASALPHAATHANLAPLVRELQMLAAGAQAAREDGEYLDQLLAYAGYYGGATPEQIAERVEVARRALEVQGVWSAMGEGMGQDGGQMHDQGQQQQPQHHQNSSTGLTQRPRPGRQLSSGGPVVSIRAAHQQSAQGFHPYPTSATRGGSVPRDMGSPGSQAQMTSRQAPGGGRWVGGASPQTHPAPPPPGTISPGEVYREVLDTPTAGPLSPLSLGSFGGPAPGLVTTLSSESLRYLRLFLDECRSVMSAPGGALLLVLPARQNQHVTKGLERLAARLKIWGDEGMLEPVLSQVGFHGDLATDAFLAWWDSMIGSLESQARVQDAVASTTSGSVTAMASVPPSASGAGSSATPFGASSTRGTPSHTHDQAYRAGSDSQDEDSPMVIKSESEGGSAPPQGLRGEVKQNGASSGSGSVSGTADQVQMQQAQMVQLQPIDLRTVVPREVQESLWGLVALVRKGAAKEEKDAKDDRERRSGKAAHRENDWRRAVQEGLGTAERELGLGAGWYIDVVNRSGLLTSTESAATLSNRVCSLVAQLLPVPYTLLRRTLMSLYLFLTELKANNAGLEAKKIDNMVSRLWCLVAEVAQVYVIV</sequence>
<feature type="compositionally biased region" description="Low complexity" evidence="1">
    <location>
        <begin position="770"/>
        <end position="785"/>
    </location>
</feature>
<evidence type="ECO:0000256" key="1">
    <source>
        <dbReference type="SAM" id="MobiDB-lite"/>
    </source>
</evidence>
<feature type="compositionally biased region" description="Low complexity" evidence="1">
    <location>
        <begin position="314"/>
        <end position="326"/>
    </location>
</feature>
<feature type="region of interest" description="Disordered" evidence="1">
    <location>
        <begin position="562"/>
        <end position="673"/>
    </location>
</feature>
<feature type="region of interest" description="Disordered" evidence="1">
    <location>
        <begin position="1146"/>
        <end position="1168"/>
    </location>
</feature>
<organism evidence="2 3">
    <name type="scientific">Gonapodya prolifera (strain JEL478)</name>
    <name type="common">Monoblepharis prolifera</name>
    <dbReference type="NCBI Taxonomy" id="1344416"/>
    <lineage>
        <taxon>Eukaryota</taxon>
        <taxon>Fungi</taxon>
        <taxon>Fungi incertae sedis</taxon>
        <taxon>Chytridiomycota</taxon>
        <taxon>Chytridiomycota incertae sedis</taxon>
        <taxon>Monoblepharidomycetes</taxon>
        <taxon>Monoblepharidales</taxon>
        <taxon>Gonapodyaceae</taxon>
        <taxon>Gonapodya</taxon>
    </lineage>
</organism>
<feature type="compositionally biased region" description="Low complexity" evidence="1">
    <location>
        <begin position="107"/>
        <end position="119"/>
    </location>
</feature>
<feature type="compositionally biased region" description="Gly residues" evidence="1">
    <location>
        <begin position="393"/>
        <end position="444"/>
    </location>
</feature>
<feature type="compositionally biased region" description="Polar residues" evidence="1">
    <location>
        <begin position="841"/>
        <end position="851"/>
    </location>
</feature>
<feature type="compositionally biased region" description="Low complexity" evidence="1">
    <location>
        <begin position="225"/>
        <end position="240"/>
    </location>
</feature>
<feature type="compositionally biased region" description="Gly residues" evidence="1">
    <location>
        <begin position="564"/>
        <end position="582"/>
    </location>
</feature>
<feature type="region of interest" description="Disordered" evidence="1">
    <location>
        <begin position="761"/>
        <end position="880"/>
    </location>
</feature>
<proteinExistence type="predicted"/>
<protein>
    <submittedName>
        <fullName evidence="2">Uncharacterized protein</fullName>
    </submittedName>
</protein>
<evidence type="ECO:0000313" key="2">
    <source>
        <dbReference type="EMBL" id="KXS13635.1"/>
    </source>
</evidence>